<protein>
    <submittedName>
        <fullName evidence="8">Na_H_Exchanger domain-containing protein</fullName>
    </submittedName>
</protein>
<dbReference type="PANTHER" id="PTHR11040:SF76">
    <property type="entry name" value="ZINC TRANSPORTER ZIP3"/>
    <property type="match status" value="1"/>
</dbReference>
<dbReference type="GO" id="GO:0005385">
    <property type="term" value="F:zinc ion transmembrane transporter activity"/>
    <property type="evidence" value="ECO:0007669"/>
    <property type="project" value="TreeGrafter"/>
</dbReference>
<proteinExistence type="predicted"/>
<reference evidence="6 7" key="1">
    <citation type="submission" date="2018-11" db="EMBL/GenBank/DDBJ databases">
        <authorList>
            <consortium name="Pathogen Informatics"/>
        </authorList>
    </citation>
    <scope>NUCLEOTIDE SEQUENCE [LARGE SCALE GENOMIC DNA]</scope>
</reference>
<accession>A0A3P7YG51</accession>
<evidence type="ECO:0000313" key="8">
    <source>
        <dbReference type="WBParaSite" id="HPBE_0001080401-mRNA-1"/>
    </source>
</evidence>
<dbReference type="AlphaFoldDB" id="A0A3P7YG51"/>
<feature type="transmembrane region" description="Helical" evidence="5">
    <location>
        <begin position="6"/>
        <end position="26"/>
    </location>
</feature>
<reference evidence="8" key="2">
    <citation type="submission" date="2019-09" db="UniProtKB">
        <authorList>
            <consortium name="WormBaseParasite"/>
        </authorList>
    </citation>
    <scope>IDENTIFICATION</scope>
</reference>
<dbReference type="PANTHER" id="PTHR11040">
    <property type="entry name" value="ZINC/IRON TRANSPORTER"/>
    <property type="match status" value="1"/>
</dbReference>
<evidence type="ECO:0000313" key="7">
    <source>
        <dbReference type="Proteomes" id="UP000050761"/>
    </source>
</evidence>
<dbReference type="Proteomes" id="UP000050761">
    <property type="component" value="Unassembled WGS sequence"/>
</dbReference>
<name>A0A3P7YG51_HELPZ</name>
<evidence type="ECO:0000256" key="4">
    <source>
        <dbReference type="ARBA" id="ARBA00023136"/>
    </source>
</evidence>
<evidence type="ECO:0000256" key="3">
    <source>
        <dbReference type="ARBA" id="ARBA00022989"/>
    </source>
</evidence>
<feature type="transmembrane region" description="Helical" evidence="5">
    <location>
        <begin position="78"/>
        <end position="95"/>
    </location>
</feature>
<feature type="transmembrane region" description="Helical" evidence="5">
    <location>
        <begin position="102"/>
        <end position="118"/>
    </location>
</feature>
<evidence type="ECO:0000256" key="2">
    <source>
        <dbReference type="ARBA" id="ARBA00022692"/>
    </source>
</evidence>
<keyword evidence="2 5" id="KW-0812">Transmembrane</keyword>
<evidence type="ECO:0000256" key="5">
    <source>
        <dbReference type="SAM" id="Phobius"/>
    </source>
</evidence>
<keyword evidence="3 5" id="KW-1133">Transmembrane helix</keyword>
<keyword evidence="4 5" id="KW-0472">Membrane</keyword>
<feature type="transmembrane region" description="Helical" evidence="5">
    <location>
        <begin position="38"/>
        <end position="58"/>
    </location>
</feature>
<evidence type="ECO:0000256" key="1">
    <source>
        <dbReference type="ARBA" id="ARBA00004141"/>
    </source>
</evidence>
<feature type="transmembrane region" description="Helical" evidence="5">
    <location>
        <begin position="130"/>
        <end position="150"/>
    </location>
</feature>
<dbReference type="GO" id="GO:0005886">
    <property type="term" value="C:plasma membrane"/>
    <property type="evidence" value="ECO:0007669"/>
    <property type="project" value="TreeGrafter"/>
</dbReference>
<dbReference type="OrthoDB" id="448280at2759"/>
<keyword evidence="7" id="KW-1185">Reference proteome</keyword>
<evidence type="ECO:0000313" key="6">
    <source>
        <dbReference type="EMBL" id="VDO86401.1"/>
    </source>
</evidence>
<dbReference type="WBParaSite" id="HPBE_0001080401-mRNA-1">
    <property type="protein sequence ID" value="HPBE_0001080401-mRNA-1"/>
    <property type="gene ID" value="HPBE_0001080401"/>
</dbReference>
<comment type="subcellular location">
    <subcellularLocation>
        <location evidence="1">Membrane</location>
        <topology evidence="1">Multi-pass membrane protein</topology>
    </subcellularLocation>
</comment>
<feature type="transmembrane region" description="Helical" evidence="5">
    <location>
        <begin position="162"/>
        <end position="185"/>
    </location>
</feature>
<organism evidence="6">
    <name type="scientific">Heligmosomoides polygyrus</name>
    <name type="common">Parasitic roundworm</name>
    <dbReference type="NCBI Taxonomy" id="6339"/>
    <lineage>
        <taxon>Eukaryota</taxon>
        <taxon>Metazoa</taxon>
        <taxon>Ecdysozoa</taxon>
        <taxon>Nematoda</taxon>
        <taxon>Chromadorea</taxon>
        <taxon>Rhabditida</taxon>
        <taxon>Rhabditina</taxon>
        <taxon>Rhabditomorpha</taxon>
        <taxon>Strongyloidea</taxon>
        <taxon>Heligmosomidae</taxon>
        <taxon>Heligmosomoides</taxon>
    </lineage>
</organism>
<dbReference type="InterPro" id="IPR003689">
    <property type="entry name" value="ZIP"/>
</dbReference>
<sequence length="209" mass="23186">MNIDLLKGILLGVMALTTLVFGLIPIKVRNNSKTVEQKASFIVSLLSCFAGGVFLSVSFLDLLPEAYWKTASGFDSDYPYVPLFFSVGFFMVKLLEEVIDIFLFLLTSWLLAIENISIDINPCFQETTMSVASLFCGIMVHKAVVSFSVGMKLAEAHPQRRWLVVVLIVAVALVTPLGGVIGIVIEVGSSHYSFSNSFLYRWRLGIRYL</sequence>
<dbReference type="Pfam" id="PF02535">
    <property type="entry name" value="Zip"/>
    <property type="match status" value="2"/>
</dbReference>
<dbReference type="EMBL" id="UZAH01026889">
    <property type="protein sequence ID" value="VDO86401.1"/>
    <property type="molecule type" value="Genomic_DNA"/>
</dbReference>
<gene>
    <name evidence="6" type="ORF">HPBE_LOCUS10805</name>
</gene>